<comment type="caution">
    <text evidence="1">The sequence shown here is derived from an EMBL/GenBank/DDBJ whole genome shotgun (WGS) entry which is preliminary data.</text>
</comment>
<dbReference type="Pfam" id="PF07566">
    <property type="entry name" value="DUF1543"/>
    <property type="match status" value="2"/>
</dbReference>
<dbReference type="AlphaFoldDB" id="A0A2T4CT76"/>
<protein>
    <submittedName>
        <fullName evidence="1">DUF1543 domain-containing protein</fullName>
    </submittedName>
</protein>
<dbReference type="Proteomes" id="UP000241514">
    <property type="component" value="Unassembled WGS sequence"/>
</dbReference>
<evidence type="ECO:0000313" key="2">
    <source>
        <dbReference type="Proteomes" id="UP000241514"/>
    </source>
</evidence>
<proteinExistence type="predicted"/>
<dbReference type="Gene3D" id="3.10.20.10">
    <property type="match status" value="2"/>
</dbReference>
<evidence type="ECO:0000313" key="1">
    <source>
        <dbReference type="EMBL" id="PTB90329.1"/>
    </source>
</evidence>
<dbReference type="InterPro" id="IPR011440">
    <property type="entry name" value="DUF1543"/>
</dbReference>
<reference evidence="1 2" key="1">
    <citation type="submission" date="2018-03" db="EMBL/GenBank/DDBJ databases">
        <title>Cross-interface Injection: A General Nanoliter Liquid Handling Method Applied to Single Cells Genome Amplification Automated Nanoliter Liquid Handling Applied to Single Cell Multiple Displacement Amplification.</title>
        <authorList>
            <person name="Yun J."/>
            <person name="Xu P."/>
            <person name="Xu J."/>
            <person name="Dai X."/>
            <person name="Wang Y."/>
            <person name="Zheng X."/>
            <person name="Cao C."/>
            <person name="Yi Q."/>
            <person name="Zhu Y."/>
            <person name="Wang L."/>
            <person name="Dong Z."/>
            <person name="Huang Y."/>
            <person name="Huang L."/>
            <person name="Du W."/>
        </authorList>
    </citation>
    <scope>NUCLEOTIDE SEQUENCE [LARGE SCALE GENOMIC DNA]</scope>
    <source>
        <strain evidence="1 2">A9-4</strain>
    </source>
</reference>
<gene>
    <name evidence="1" type="ORF">C9928_00045</name>
</gene>
<organism evidence="1 2">
    <name type="scientific">Pseudidiomarina aestuarii</name>
    <dbReference type="NCBI Taxonomy" id="624146"/>
    <lineage>
        <taxon>Bacteria</taxon>
        <taxon>Pseudomonadati</taxon>
        <taxon>Pseudomonadota</taxon>
        <taxon>Gammaproteobacteria</taxon>
        <taxon>Alteromonadales</taxon>
        <taxon>Idiomarinaceae</taxon>
        <taxon>Pseudidiomarina</taxon>
    </lineage>
</organism>
<name>A0A2T4CT76_9GAMM</name>
<accession>A0A2T4CT76</accession>
<sequence>MQLYLVYVGGTAPKANIELHDVRFVVGESIEATFPQLRQQWFGSQQGIHMDSFMQIHHIDGYRVELSREPVQQSKKLYFVNYGGYYPGRIAEFHDFTLVVAQSADEAKQLGKASVQKQGLAKALEFHKDDLLEVDDCLQIDLLDGWYIRLVHDGGSQHLEPDWMGYRPLP</sequence>
<dbReference type="EMBL" id="PYVG01000001">
    <property type="protein sequence ID" value="PTB90329.1"/>
    <property type="molecule type" value="Genomic_DNA"/>
</dbReference>